<evidence type="ECO:0000313" key="2">
    <source>
        <dbReference type="Proteomes" id="UP001552299"/>
    </source>
</evidence>
<reference evidence="1 2" key="1">
    <citation type="journal article" date="2024" name="Plant Biotechnol. J.">
        <title>Dendrobium thyrsiflorum genome and its molecular insights into genes involved in important horticultural traits.</title>
        <authorList>
            <person name="Chen B."/>
            <person name="Wang J.Y."/>
            <person name="Zheng P.J."/>
            <person name="Li K.L."/>
            <person name="Liang Y.M."/>
            <person name="Chen X.F."/>
            <person name="Zhang C."/>
            <person name="Zhao X."/>
            <person name="He X."/>
            <person name="Zhang G.Q."/>
            <person name="Liu Z.J."/>
            <person name="Xu Q."/>
        </authorList>
    </citation>
    <scope>NUCLEOTIDE SEQUENCE [LARGE SCALE GENOMIC DNA]</scope>
    <source>
        <strain evidence="1">GZMU011</strain>
    </source>
</reference>
<proteinExistence type="predicted"/>
<dbReference type="Pfam" id="PF03004">
    <property type="entry name" value="Transposase_24"/>
    <property type="match status" value="1"/>
</dbReference>
<organism evidence="1 2">
    <name type="scientific">Dendrobium thyrsiflorum</name>
    <name type="common">Pinecone-like raceme dendrobium</name>
    <name type="synonym">Orchid</name>
    <dbReference type="NCBI Taxonomy" id="117978"/>
    <lineage>
        <taxon>Eukaryota</taxon>
        <taxon>Viridiplantae</taxon>
        <taxon>Streptophyta</taxon>
        <taxon>Embryophyta</taxon>
        <taxon>Tracheophyta</taxon>
        <taxon>Spermatophyta</taxon>
        <taxon>Magnoliopsida</taxon>
        <taxon>Liliopsida</taxon>
        <taxon>Asparagales</taxon>
        <taxon>Orchidaceae</taxon>
        <taxon>Epidendroideae</taxon>
        <taxon>Malaxideae</taxon>
        <taxon>Dendrobiinae</taxon>
        <taxon>Dendrobium</taxon>
    </lineage>
</organism>
<comment type="caution">
    <text evidence="1">The sequence shown here is derived from an EMBL/GenBank/DDBJ whole genome shotgun (WGS) entry which is preliminary data.</text>
</comment>
<name>A0ABD0UGY0_DENTH</name>
<protein>
    <submittedName>
        <fullName evidence="1">Uncharacterized protein</fullName>
    </submittedName>
</protein>
<accession>A0ABD0UGY0</accession>
<evidence type="ECO:0000313" key="1">
    <source>
        <dbReference type="EMBL" id="KAL0911918.1"/>
    </source>
</evidence>
<dbReference type="InterPro" id="IPR004252">
    <property type="entry name" value="Probable_transposase_24"/>
</dbReference>
<dbReference type="AlphaFoldDB" id="A0ABD0UGY0"/>
<dbReference type="Proteomes" id="UP001552299">
    <property type="component" value="Unassembled WGS sequence"/>
</dbReference>
<dbReference type="EMBL" id="JANQDX010000014">
    <property type="protein sequence ID" value="KAL0911918.1"/>
    <property type="molecule type" value="Genomic_DNA"/>
</dbReference>
<keyword evidence="2" id="KW-1185">Reference proteome</keyword>
<gene>
    <name evidence="1" type="ORF">M5K25_017856</name>
</gene>
<sequence>MNWQGLWVDLSRAWASPEFTKLREHNKQNRASDCWGLESSLHTGGSVPLIEHRRRLKEFLGRELTPLELHTRTHQHQADH</sequence>